<dbReference type="GO" id="GO:0031012">
    <property type="term" value="C:extracellular matrix"/>
    <property type="evidence" value="ECO:0007669"/>
    <property type="project" value="TreeGrafter"/>
</dbReference>
<dbReference type="AlphaFoldDB" id="A0AAN7NIC2"/>
<dbReference type="GO" id="GO:0007508">
    <property type="term" value="P:larval heart development"/>
    <property type="evidence" value="ECO:0007669"/>
    <property type="project" value="TreeGrafter"/>
</dbReference>
<protein>
    <recommendedName>
        <fullName evidence="3">RNA-directed DNA polymerase from mobile element jockey</fullName>
    </recommendedName>
</protein>
<proteinExistence type="predicted"/>
<keyword evidence="2" id="KW-1185">Reference proteome</keyword>
<comment type="caution">
    <text evidence="1">The sequence shown here is derived from an EMBL/GenBank/DDBJ whole genome shotgun (WGS) entry which is preliminary data.</text>
</comment>
<name>A0AAN7NIC2_MYCAM</name>
<gene>
    <name evidence="1" type="ORF">QYF61_027602</name>
</gene>
<dbReference type="EMBL" id="JAUNZN010000018">
    <property type="protein sequence ID" value="KAK4811373.1"/>
    <property type="molecule type" value="Genomic_DNA"/>
</dbReference>
<organism evidence="1 2">
    <name type="scientific">Mycteria americana</name>
    <name type="common">Wood stork</name>
    <dbReference type="NCBI Taxonomy" id="33587"/>
    <lineage>
        <taxon>Eukaryota</taxon>
        <taxon>Metazoa</taxon>
        <taxon>Chordata</taxon>
        <taxon>Craniata</taxon>
        <taxon>Vertebrata</taxon>
        <taxon>Euteleostomi</taxon>
        <taxon>Archelosauria</taxon>
        <taxon>Archosauria</taxon>
        <taxon>Dinosauria</taxon>
        <taxon>Saurischia</taxon>
        <taxon>Theropoda</taxon>
        <taxon>Coelurosauria</taxon>
        <taxon>Aves</taxon>
        <taxon>Neognathae</taxon>
        <taxon>Neoaves</taxon>
        <taxon>Aequornithes</taxon>
        <taxon>Ciconiiformes</taxon>
        <taxon>Ciconiidae</taxon>
        <taxon>Mycteria</taxon>
    </lineage>
</organism>
<dbReference type="GO" id="GO:0061343">
    <property type="term" value="P:cell adhesion involved in heart morphogenesis"/>
    <property type="evidence" value="ECO:0007669"/>
    <property type="project" value="TreeGrafter"/>
</dbReference>
<accession>A0AAN7NIC2</accession>
<evidence type="ECO:0000313" key="2">
    <source>
        <dbReference type="Proteomes" id="UP001333110"/>
    </source>
</evidence>
<dbReference type="PANTHER" id="PTHR33395:SF22">
    <property type="entry name" value="REVERSE TRANSCRIPTASE DOMAIN-CONTAINING PROTEIN"/>
    <property type="match status" value="1"/>
</dbReference>
<dbReference type="PANTHER" id="PTHR33395">
    <property type="entry name" value="TRANSCRIPTASE, PUTATIVE-RELATED-RELATED"/>
    <property type="match status" value="1"/>
</dbReference>
<evidence type="ECO:0008006" key="3">
    <source>
        <dbReference type="Google" id="ProtNLM"/>
    </source>
</evidence>
<evidence type="ECO:0000313" key="1">
    <source>
        <dbReference type="EMBL" id="KAK4811373.1"/>
    </source>
</evidence>
<dbReference type="Proteomes" id="UP001333110">
    <property type="component" value="Unassembled WGS sequence"/>
</dbReference>
<dbReference type="PROSITE" id="PS51257">
    <property type="entry name" value="PROKAR_LIPOPROTEIN"/>
    <property type="match status" value="1"/>
</dbReference>
<sequence length="202" mass="22507">MYSCRDVLHASLYILSACRDALRKAKAQIELKLVKDVKNNNKEFFRCMSSKQKHREDIGPLLNRAGKLVANNADKAEVLYTFFASVFIGIAEPQITGSTTTTRVDPPAVEEGLVCGLLQGLNPHKSMGPDGIHPRVLREVPDVVARPLAIIFEKPWRSGDIPDDWKRANVLFIIPIYKKGPKEDPGNYRPISLTSVPGKVME</sequence>
<reference evidence="1 2" key="1">
    <citation type="journal article" date="2023" name="J. Hered.">
        <title>Chromosome-level genome of the wood stork (Mycteria americana) provides insight into avian chromosome evolution.</title>
        <authorList>
            <person name="Flamio R. Jr."/>
            <person name="Ramstad K.M."/>
        </authorList>
    </citation>
    <scope>NUCLEOTIDE SEQUENCE [LARGE SCALE GENOMIC DNA]</scope>
    <source>
        <strain evidence="1">JAX WOST 10</strain>
    </source>
</reference>